<protein>
    <recommendedName>
        <fullName evidence="3">DUF2283 domain-containing protein</fullName>
    </recommendedName>
</protein>
<sequence length="81" mass="9455">MGKIDIKKILDLIPILIEVPYSRIWTSYDKEADVLYINFKKPSHADDSELTDDDIIIRYEKGEIVGITILNVSKRKFENEK</sequence>
<evidence type="ECO:0000313" key="2">
    <source>
        <dbReference type="Proteomes" id="UP000032809"/>
    </source>
</evidence>
<reference evidence="2" key="1">
    <citation type="submission" date="2014-11" db="EMBL/GenBank/DDBJ databases">
        <authorList>
            <person name="Wibberg D."/>
        </authorList>
    </citation>
    <scope>NUCLEOTIDE SEQUENCE [LARGE SCALE GENOMIC DNA]</scope>
    <source>
        <strain evidence="2">L3</strain>
    </source>
</reference>
<proteinExistence type="predicted"/>
<accession>A0A0C7P198</accession>
<keyword evidence="2" id="KW-1185">Reference proteome</keyword>
<evidence type="ECO:0008006" key="3">
    <source>
        <dbReference type="Google" id="ProtNLM"/>
    </source>
</evidence>
<dbReference type="AlphaFoldDB" id="A0A0C7P198"/>
<gene>
    <name evidence="1" type="ORF">DTL3_0740</name>
</gene>
<dbReference type="Pfam" id="PF10049">
    <property type="entry name" value="DUF2283"/>
    <property type="match status" value="1"/>
</dbReference>
<dbReference type="RefSeq" id="WP_045087577.1">
    <property type="nucleotide sequence ID" value="NZ_LN824141.1"/>
</dbReference>
<evidence type="ECO:0000313" key="1">
    <source>
        <dbReference type="EMBL" id="CEP78050.1"/>
    </source>
</evidence>
<dbReference type="HOGENOM" id="CLU_185847_0_0_0"/>
<dbReference type="EMBL" id="LN824141">
    <property type="protein sequence ID" value="CEP78050.1"/>
    <property type="molecule type" value="Genomic_DNA"/>
</dbReference>
<dbReference type="Proteomes" id="UP000032809">
    <property type="component" value="Chromosome I"/>
</dbReference>
<organism evidence="1 2">
    <name type="scientific">Defluviitoga tunisiensis</name>
    <dbReference type="NCBI Taxonomy" id="1006576"/>
    <lineage>
        <taxon>Bacteria</taxon>
        <taxon>Thermotogati</taxon>
        <taxon>Thermotogota</taxon>
        <taxon>Thermotogae</taxon>
        <taxon>Petrotogales</taxon>
        <taxon>Petrotogaceae</taxon>
        <taxon>Defluviitoga</taxon>
    </lineage>
</organism>
<dbReference type="KEGG" id="dtn:DTL3_0740"/>
<dbReference type="OrthoDB" id="2112472at2"/>
<name>A0A0C7P198_DEFTU</name>
<dbReference type="InterPro" id="IPR019270">
    <property type="entry name" value="DUF2283"/>
</dbReference>